<sequence>MSCSTTFLSSTDAAERLGIAVLTLYEWLSQSDAGEFQIRGRQVSIDYYQGGRRGQGRIRLAEKEVERLQGLMRVSPGCKQYQRSPTRKPKMQHITASLGRPDT</sequence>
<reference evidence="2 3" key="1">
    <citation type="submission" date="2006-02" db="EMBL/GenBank/DDBJ databases">
        <authorList>
            <person name="Amann R."/>
            <person name="Ferriera S."/>
            <person name="Johnson J."/>
            <person name="Kravitz S."/>
            <person name="Halpern A."/>
            <person name="Remington K."/>
            <person name="Beeson K."/>
            <person name="Tran B."/>
            <person name="Rogers Y.-H."/>
            <person name="Friedman R."/>
            <person name="Venter J.C."/>
        </authorList>
    </citation>
    <scope>NUCLEOTIDE SEQUENCE [LARGE SCALE GENOMIC DNA]</scope>
    <source>
        <strain evidence="2 3">DSM 3645</strain>
    </source>
</reference>
<proteinExistence type="predicted"/>
<dbReference type="Proteomes" id="UP000004358">
    <property type="component" value="Unassembled WGS sequence"/>
</dbReference>
<comment type="caution">
    <text evidence="2">The sequence shown here is derived from an EMBL/GenBank/DDBJ whole genome shotgun (WGS) entry which is preliminary data.</text>
</comment>
<name>A3ZSK3_9BACT</name>
<dbReference type="HOGENOM" id="CLU_2303923_0_0_0"/>
<gene>
    <name evidence="2" type="ORF">DSM3645_14995</name>
</gene>
<evidence type="ECO:0008006" key="4">
    <source>
        <dbReference type="Google" id="ProtNLM"/>
    </source>
</evidence>
<evidence type="ECO:0000313" key="2">
    <source>
        <dbReference type="EMBL" id="EAQ80663.1"/>
    </source>
</evidence>
<dbReference type="OrthoDB" id="281554at2"/>
<dbReference type="RefSeq" id="WP_002650897.1">
    <property type="nucleotide sequence ID" value="NZ_CH672376.1"/>
</dbReference>
<feature type="region of interest" description="Disordered" evidence="1">
    <location>
        <begin position="78"/>
        <end position="103"/>
    </location>
</feature>
<organism evidence="2 3">
    <name type="scientific">Blastopirellula marina DSM 3645</name>
    <dbReference type="NCBI Taxonomy" id="314230"/>
    <lineage>
        <taxon>Bacteria</taxon>
        <taxon>Pseudomonadati</taxon>
        <taxon>Planctomycetota</taxon>
        <taxon>Planctomycetia</taxon>
        <taxon>Pirellulales</taxon>
        <taxon>Pirellulaceae</taxon>
        <taxon>Blastopirellula</taxon>
    </lineage>
</organism>
<protein>
    <recommendedName>
        <fullName evidence="4">Molybdenum-pterin-binding protein</fullName>
    </recommendedName>
</protein>
<dbReference type="AlphaFoldDB" id="A3ZSK3"/>
<evidence type="ECO:0000313" key="3">
    <source>
        <dbReference type="Proteomes" id="UP000004358"/>
    </source>
</evidence>
<dbReference type="EMBL" id="AANZ01000008">
    <property type="protein sequence ID" value="EAQ80663.1"/>
    <property type="molecule type" value="Genomic_DNA"/>
</dbReference>
<evidence type="ECO:0000256" key="1">
    <source>
        <dbReference type="SAM" id="MobiDB-lite"/>
    </source>
</evidence>
<dbReference type="eggNOG" id="ENOG50346V2">
    <property type="taxonomic scope" value="Bacteria"/>
</dbReference>
<accession>A3ZSK3</accession>